<reference evidence="3 4" key="1">
    <citation type="submission" date="2016-06" db="EMBL/GenBank/DDBJ databases">
        <authorList>
            <consortium name="Pathogen Informatics"/>
        </authorList>
    </citation>
    <scope>NUCLEOTIDE SEQUENCE [LARGE SCALE GENOMIC DNA]</scope>
    <source>
        <strain evidence="3">PocGH01</strain>
    </source>
</reference>
<dbReference type="EMBL" id="LT594592">
    <property type="protein sequence ID" value="SCP04927.1"/>
    <property type="molecule type" value="Genomic_DNA"/>
</dbReference>
<sequence length="1603" mass="182290">MGVGKNLCMPLKLSDVFGAEKNTQAKDSNHSLGKTNNKDCKEKSRSILNKYRITEINKGGIVDIKVRNTSCTDNIIGRGNKEELEKDDSTDVKSKSGKEADLEESSKIEPEESSKVGPEESSKRGPEESSKRGPEESSKRGPEESSKIEPEESSKVGPEENSKVGPEESSKGGPEESSKIEPEESSKGGPEESSKIEPEESSKVGPEESSKGGPEESSKIEPEESSKGGPEESSKIEPEESSKVGPEESSKGGPEESSKIEPEESSKGGPEESSKIEPEESSKVGPEESSKGGPEESSKIEPEESSKGGPEESSKIEPEESSKVGPEESSKGGPEESSKIEPEESSKIGPEESSKEVAQGVAPSSSDNLDERGYCRKGVGEEGERAVIKDVVRRKAYKQSNMLIANGTVGLIVHNGIMCLAKRGNEVFILTSIKKSFCVYDQHKLKKAYCSNYFSEDIKELHAANNCVYVLFKRKVYKVNDKEGKKIFSSNCHKYDIINMLTVSDYLLTYSKKEIVIWHDERGEIKEEEGDKVEDSFFVNSDRYTSSEESDESEGELHRTGEHIKRKNLTNKCSSFMCEDKVSGVQGQKRETTLGEQASGNPESGEECREVKNESTNYVYKVIELFDENSHFEIKQIFHPDGYTNKVIILTNEDKIYLYNINKEKIIHEYNSVEQLGFMTYNTSDFKDIKFDSRGKRIKMMSLTEQNREICIVTFTNEIHIMDIEKDEIIYSKNIHMNDDYISCVHFYSYKKDGENICIIFLGTLYGKILMLKKKGIDYFFLRNIHNNVKTILISPQGYIYTSGYDNKINLLRLNINTFTLEIVKKRNSCIGIINNIKYYDDENYKIIISANIKNKKEGNLFIINPNYPEQNLQLWWNKKINISNRYIIDFDINMNRHYDWDNILICLQDSHRIYLGSSYRKIISNAYLKLPNSVIFKEDIFIVDSLNGKKKKGKYSSINGHIENYVNSSIKVKTGVDGTFYGKTKPAHIYAEDYNIYEKDDSCDSNTNFEDSHAKRAKREKHATSVLISTCGHIGIVGYKGGEIHSFNIQSRNYRSEYKINKYSIKSKAHTHGDILKLYLYGVNHFVSATNSHKDPYLRVWNLYTSELVYAYNVVEALGRGSHGGENSSQVGYSQGGNLHGGDRHRGVSIVSLYQCNILTVVCLSNDYTLVLDIEQKCVTRKFHFACSVTYVTFSKDNRLILFSLKNRTLLLYEIISNTFVDYILFQNEILSMIYNDIHLYTAHGKSPHFLYSFTNKNLFNNNNYVVSDYKLFNAIPIDEFVDSDNQHCNETYNLKQLTNANDEMGKEDYTTFFAREEGNNGDVLLNQDKNNYIHVMQSYKSSEKQISRNLLTMSGFNISKIAYLIFLDKIKENCRVEENVKKNQDIPFFLSAKLDTNIQYVDTKEKEFLQNIMKNNTDTGGLENQKEEEEKEAGETAEEVTKDAIGEDGVKQEGNHVKSRIILKNRRKKQNFKIEMPGSKLQQILGKSEPTYIDALKYLKSLSPSGVHFNILCLSTKEELENMMNFFIYHVKTNDNIDLIQAYILIFLKAHGKKLMRTKEKNLRNSTKVLLQEIQGSWSSINLLFENIIFFIKFLTNIQLE</sequence>
<keyword evidence="4" id="KW-1185">Reference proteome</keyword>
<dbReference type="SUPFAM" id="SSF50978">
    <property type="entry name" value="WD40 repeat-like"/>
    <property type="match status" value="1"/>
</dbReference>
<protein>
    <submittedName>
        <fullName evidence="3">U3 small nucleolar RNA-associated protein 21, putative</fullName>
    </submittedName>
</protein>
<evidence type="ECO:0000256" key="1">
    <source>
        <dbReference type="SAM" id="MobiDB-lite"/>
    </source>
</evidence>
<evidence type="ECO:0000313" key="3">
    <source>
        <dbReference type="EMBL" id="SCP04927.1"/>
    </source>
</evidence>
<dbReference type="PANTHER" id="PTHR22840">
    <property type="entry name" value="WD REPEAT-CONTAINING PROTEIN 36"/>
    <property type="match status" value="1"/>
</dbReference>
<evidence type="ECO:0000259" key="2">
    <source>
        <dbReference type="Pfam" id="PF04192"/>
    </source>
</evidence>
<dbReference type="VEuPathDB" id="PlasmoDB:POWCR01_110016700"/>
<name>A0A1D3TJ09_PLAOA</name>
<feature type="region of interest" description="Disordered" evidence="1">
    <location>
        <begin position="587"/>
        <end position="610"/>
    </location>
</feature>
<dbReference type="SUPFAM" id="SSF69322">
    <property type="entry name" value="Tricorn protease domain 2"/>
    <property type="match status" value="1"/>
</dbReference>
<organism evidence="3 4">
    <name type="scientific">Plasmodium ovale</name>
    <name type="common">malaria parasite P. ovale</name>
    <dbReference type="NCBI Taxonomy" id="36330"/>
    <lineage>
        <taxon>Eukaryota</taxon>
        <taxon>Sar</taxon>
        <taxon>Alveolata</taxon>
        <taxon>Apicomplexa</taxon>
        <taxon>Aconoidasida</taxon>
        <taxon>Haemosporida</taxon>
        <taxon>Plasmodiidae</taxon>
        <taxon>Plasmodium</taxon>
        <taxon>Plasmodium (Plasmodium)</taxon>
    </lineage>
</organism>
<feature type="region of interest" description="Disordered" evidence="1">
    <location>
        <begin position="543"/>
        <end position="562"/>
    </location>
</feature>
<dbReference type="OrthoDB" id="10250769at2759"/>
<gene>
    <name evidence="3" type="primary">UTP21</name>
    <name evidence="3" type="ORF">POCGH01_11022800</name>
</gene>
<dbReference type="InterPro" id="IPR015943">
    <property type="entry name" value="WD40/YVTN_repeat-like_dom_sf"/>
</dbReference>
<feature type="compositionally biased region" description="Acidic residues" evidence="1">
    <location>
        <begin position="1428"/>
        <end position="1440"/>
    </location>
</feature>
<feature type="region of interest" description="Disordered" evidence="1">
    <location>
        <begin position="22"/>
        <end position="43"/>
    </location>
</feature>
<proteinExistence type="predicted"/>
<dbReference type="InterPro" id="IPR036322">
    <property type="entry name" value="WD40_repeat_dom_sf"/>
</dbReference>
<feature type="region of interest" description="Disordered" evidence="1">
    <location>
        <begin position="1417"/>
        <end position="1441"/>
    </location>
</feature>
<dbReference type="GO" id="GO:0034388">
    <property type="term" value="C:Pwp2p-containing subcomplex of 90S preribosome"/>
    <property type="evidence" value="ECO:0007669"/>
    <property type="project" value="TreeGrafter"/>
</dbReference>
<feature type="domain" description="WDR36/Utp21 C-terminal" evidence="2">
    <location>
        <begin position="1346"/>
        <end position="1598"/>
    </location>
</feature>
<dbReference type="PANTHER" id="PTHR22840:SF12">
    <property type="entry name" value="WD REPEAT-CONTAINING PROTEIN 36"/>
    <property type="match status" value="1"/>
</dbReference>
<accession>A0A1D3TJ09</accession>
<dbReference type="Pfam" id="PF04192">
    <property type="entry name" value="Utp21"/>
    <property type="match status" value="1"/>
</dbReference>
<dbReference type="Gene3D" id="2.130.10.10">
    <property type="entry name" value="YVTN repeat-like/Quinoprotein amine dehydrogenase"/>
    <property type="match status" value="2"/>
</dbReference>
<dbReference type="VEuPathDB" id="PlasmoDB:PocGH01_11022800"/>
<feature type="compositionally biased region" description="Basic and acidic residues" evidence="1">
    <location>
        <begin position="79"/>
        <end position="355"/>
    </location>
</feature>
<dbReference type="Proteomes" id="UP000242942">
    <property type="component" value="Chromosome 11"/>
</dbReference>
<dbReference type="GO" id="GO:0032040">
    <property type="term" value="C:small-subunit processome"/>
    <property type="evidence" value="ECO:0007669"/>
    <property type="project" value="InterPro"/>
</dbReference>
<feature type="region of interest" description="Disordered" evidence="1">
    <location>
        <begin position="72"/>
        <end position="376"/>
    </location>
</feature>
<dbReference type="GO" id="GO:0006364">
    <property type="term" value="P:rRNA processing"/>
    <property type="evidence" value="ECO:0007669"/>
    <property type="project" value="InterPro"/>
</dbReference>
<dbReference type="InterPro" id="IPR007319">
    <property type="entry name" value="WDR36/Utp21_C"/>
</dbReference>
<evidence type="ECO:0000313" key="4">
    <source>
        <dbReference type="Proteomes" id="UP000242942"/>
    </source>
</evidence>